<feature type="transmembrane region" description="Helical" evidence="8">
    <location>
        <begin position="475"/>
        <end position="495"/>
    </location>
</feature>
<evidence type="ECO:0000259" key="9">
    <source>
        <dbReference type="Pfam" id="PF00324"/>
    </source>
</evidence>
<feature type="transmembrane region" description="Helical" evidence="8">
    <location>
        <begin position="187"/>
        <end position="209"/>
    </location>
</feature>
<dbReference type="InterPro" id="IPR004841">
    <property type="entry name" value="AA-permease/SLC12A_dom"/>
</dbReference>
<evidence type="ECO:0000256" key="8">
    <source>
        <dbReference type="SAM" id="Phobius"/>
    </source>
</evidence>
<dbReference type="AlphaFoldDB" id="A0A1Y1WL10"/>
<feature type="transmembrane region" description="Helical" evidence="8">
    <location>
        <begin position="328"/>
        <end position="349"/>
    </location>
</feature>
<dbReference type="STRING" id="61395.A0A1Y1WL10"/>
<evidence type="ECO:0000256" key="7">
    <source>
        <dbReference type="SAM" id="MobiDB-lite"/>
    </source>
</evidence>
<organism evidence="10 11">
    <name type="scientific">Linderina pennispora</name>
    <dbReference type="NCBI Taxonomy" id="61395"/>
    <lineage>
        <taxon>Eukaryota</taxon>
        <taxon>Fungi</taxon>
        <taxon>Fungi incertae sedis</taxon>
        <taxon>Zoopagomycota</taxon>
        <taxon>Kickxellomycotina</taxon>
        <taxon>Kickxellomycetes</taxon>
        <taxon>Kickxellales</taxon>
        <taxon>Kickxellaceae</taxon>
        <taxon>Linderina</taxon>
    </lineage>
</organism>
<reference evidence="10 11" key="1">
    <citation type="submission" date="2016-07" db="EMBL/GenBank/DDBJ databases">
        <title>Pervasive Adenine N6-methylation of Active Genes in Fungi.</title>
        <authorList>
            <consortium name="DOE Joint Genome Institute"/>
            <person name="Mondo S.J."/>
            <person name="Dannebaum R.O."/>
            <person name="Kuo R.C."/>
            <person name="Labutti K."/>
            <person name="Haridas S."/>
            <person name="Kuo A."/>
            <person name="Salamov A."/>
            <person name="Ahrendt S.R."/>
            <person name="Lipzen A."/>
            <person name="Sullivan W."/>
            <person name="Andreopoulos W.B."/>
            <person name="Clum A."/>
            <person name="Lindquist E."/>
            <person name="Daum C."/>
            <person name="Ramamoorthy G.K."/>
            <person name="Gryganskyi A."/>
            <person name="Culley D."/>
            <person name="Magnuson J.K."/>
            <person name="James T.Y."/>
            <person name="O'Malley M.A."/>
            <person name="Stajich J.E."/>
            <person name="Spatafora J.W."/>
            <person name="Visel A."/>
            <person name="Grigoriev I.V."/>
        </authorList>
    </citation>
    <scope>NUCLEOTIDE SEQUENCE [LARGE SCALE GENOMIC DNA]</scope>
    <source>
        <strain evidence="10 11">ATCC 12442</strain>
    </source>
</reference>
<keyword evidence="11" id="KW-1185">Reference proteome</keyword>
<name>A0A1Y1WL10_9FUNG</name>
<feature type="transmembrane region" description="Helical" evidence="8">
    <location>
        <begin position="152"/>
        <end position="175"/>
    </location>
</feature>
<evidence type="ECO:0000256" key="6">
    <source>
        <dbReference type="ARBA" id="ARBA00023136"/>
    </source>
</evidence>
<dbReference type="InterPro" id="IPR050524">
    <property type="entry name" value="APC_YAT"/>
</dbReference>
<evidence type="ECO:0000256" key="3">
    <source>
        <dbReference type="ARBA" id="ARBA00022692"/>
    </source>
</evidence>
<sequence length="553" mass="60100">MFMAERCGTDNSFESAGHDSSPSKIAIVDVVGEEAGRDDGPSKDSSASAGLSRGLSESCVCFSHVPATTHIAMITLGGVMGSGLFIGSGQALNAAGPGGSFVAYAMVSVVIYFTMSSLGELATYLPIPGSFNAYGGRFIDPAFGFALSWNYWLNWVTVVAYEAGAVAMPISYWLPNVHFAGYGEAEFWFALIKILAVLMFIIVAIIVASGGLGGHRYGFELWHYKEGPFVAGFGGLINTFIQAGFSMQGSELVGVTAAESRNPSKHIPRATRQIFFRLVFFFVLTILLMGLVIEYDDPMLVNQGAEASLMSPFTILFLKAGIKPAAHIINAIMVISSISACSSGMYAACRTTHLMATQGMAPRILGRTTRRGVPLLALTFCILFTFFLWAFNFVGQGVVFDFLTGISGVTGYLAWAAICIVHIRFRMAWKVQGHSLSELRYKAFAYPFGPVFCLVLIAVIVFGQAYPSFQFGFDAVTFFSSFLELPLFAIFYFGWKFWFKTKFLSLAEIDLVSGARAGVSREEELAMDQSSLNRTFKERSLISLSTSADRPHA</sequence>
<dbReference type="Pfam" id="PF00324">
    <property type="entry name" value="AA_permease"/>
    <property type="match status" value="2"/>
</dbReference>
<dbReference type="GO" id="GO:0015171">
    <property type="term" value="F:amino acid transmembrane transporter activity"/>
    <property type="evidence" value="ECO:0007669"/>
    <property type="project" value="TreeGrafter"/>
</dbReference>
<dbReference type="PANTHER" id="PTHR43341">
    <property type="entry name" value="AMINO ACID PERMEASE"/>
    <property type="match status" value="1"/>
</dbReference>
<proteinExistence type="predicted"/>
<dbReference type="EMBL" id="MCFD01000001">
    <property type="protein sequence ID" value="ORX74055.1"/>
    <property type="molecule type" value="Genomic_DNA"/>
</dbReference>
<evidence type="ECO:0000256" key="2">
    <source>
        <dbReference type="ARBA" id="ARBA00022448"/>
    </source>
</evidence>
<dbReference type="GeneID" id="63801875"/>
<keyword evidence="3 8" id="KW-0812">Transmembrane</keyword>
<accession>A0A1Y1WL10</accession>
<evidence type="ECO:0000256" key="5">
    <source>
        <dbReference type="ARBA" id="ARBA00022989"/>
    </source>
</evidence>
<comment type="caution">
    <text evidence="10">The sequence shown here is derived from an EMBL/GenBank/DDBJ whole genome shotgun (WGS) entry which is preliminary data.</text>
</comment>
<keyword evidence="4" id="KW-0029">Amino-acid transport</keyword>
<dbReference type="Gene3D" id="1.20.1740.10">
    <property type="entry name" value="Amino acid/polyamine transporter I"/>
    <property type="match status" value="1"/>
</dbReference>
<keyword evidence="2" id="KW-0813">Transport</keyword>
<gene>
    <name evidence="10" type="ORF">DL89DRAFT_253952</name>
</gene>
<feature type="transmembrane region" description="Helical" evidence="8">
    <location>
        <begin position="71"/>
        <end position="89"/>
    </location>
</feature>
<feature type="transmembrane region" description="Helical" evidence="8">
    <location>
        <begin position="101"/>
        <end position="127"/>
    </location>
</feature>
<evidence type="ECO:0000313" key="11">
    <source>
        <dbReference type="Proteomes" id="UP000193922"/>
    </source>
</evidence>
<feature type="transmembrane region" description="Helical" evidence="8">
    <location>
        <begin position="444"/>
        <end position="463"/>
    </location>
</feature>
<dbReference type="PANTHER" id="PTHR43341:SF1">
    <property type="entry name" value="GENERAL AMINO-ACID PERMEASE GAP1"/>
    <property type="match status" value="1"/>
</dbReference>
<evidence type="ECO:0000313" key="10">
    <source>
        <dbReference type="EMBL" id="ORX74055.1"/>
    </source>
</evidence>
<evidence type="ECO:0000256" key="1">
    <source>
        <dbReference type="ARBA" id="ARBA00004141"/>
    </source>
</evidence>
<feature type="transmembrane region" description="Helical" evidence="8">
    <location>
        <begin position="274"/>
        <end position="293"/>
    </location>
</feature>
<feature type="domain" description="Amino acid permease/ SLC12A" evidence="9">
    <location>
        <begin position="70"/>
        <end position="178"/>
    </location>
</feature>
<comment type="subcellular location">
    <subcellularLocation>
        <location evidence="1">Membrane</location>
        <topology evidence="1">Multi-pass membrane protein</topology>
    </subcellularLocation>
</comment>
<feature type="domain" description="Amino acid permease/ SLC12A" evidence="9">
    <location>
        <begin position="181"/>
        <end position="505"/>
    </location>
</feature>
<feature type="transmembrane region" description="Helical" evidence="8">
    <location>
        <begin position="402"/>
        <end position="423"/>
    </location>
</feature>
<dbReference type="InterPro" id="IPR004840">
    <property type="entry name" value="Amino_acid_permease_CS"/>
</dbReference>
<dbReference type="Proteomes" id="UP000193922">
    <property type="component" value="Unassembled WGS sequence"/>
</dbReference>
<feature type="region of interest" description="Disordered" evidence="7">
    <location>
        <begin position="1"/>
        <end position="21"/>
    </location>
</feature>
<feature type="transmembrane region" description="Helical" evidence="8">
    <location>
        <begin position="229"/>
        <end position="253"/>
    </location>
</feature>
<protein>
    <submittedName>
        <fullName evidence="10">Lysine-specific permease</fullName>
    </submittedName>
</protein>
<keyword evidence="5 8" id="KW-1133">Transmembrane helix</keyword>
<keyword evidence="6 8" id="KW-0472">Membrane</keyword>
<dbReference type="RefSeq" id="XP_040747266.1">
    <property type="nucleotide sequence ID" value="XM_040885227.1"/>
</dbReference>
<evidence type="ECO:0000256" key="4">
    <source>
        <dbReference type="ARBA" id="ARBA00022970"/>
    </source>
</evidence>
<dbReference type="OrthoDB" id="3900342at2759"/>
<feature type="transmembrane region" description="Helical" evidence="8">
    <location>
        <begin position="370"/>
        <end position="390"/>
    </location>
</feature>
<dbReference type="GO" id="GO:0016020">
    <property type="term" value="C:membrane"/>
    <property type="evidence" value="ECO:0007669"/>
    <property type="project" value="UniProtKB-SubCell"/>
</dbReference>
<feature type="compositionally biased region" description="Polar residues" evidence="7">
    <location>
        <begin position="9"/>
        <end position="21"/>
    </location>
</feature>
<dbReference type="PROSITE" id="PS00218">
    <property type="entry name" value="AMINO_ACID_PERMEASE_1"/>
    <property type="match status" value="1"/>
</dbReference>